<reference evidence="1" key="1">
    <citation type="submission" date="2009-01" db="EMBL/GenBank/DDBJ databases">
        <title>Complete sequence of chromosome Cyanothece sp. PCC 7425.</title>
        <authorList>
            <consortium name="US DOE Joint Genome Institute"/>
            <person name="Lucas S."/>
            <person name="Copeland A."/>
            <person name="Lapidus A."/>
            <person name="Glavina del Rio T."/>
            <person name="Dalin E."/>
            <person name="Tice H."/>
            <person name="Bruce D."/>
            <person name="Goodwin L."/>
            <person name="Pitluck S."/>
            <person name="Sims D."/>
            <person name="Meineke L."/>
            <person name="Brettin T."/>
            <person name="Detter J.C."/>
            <person name="Han C."/>
            <person name="Larimer F."/>
            <person name="Land M."/>
            <person name="Hauser L."/>
            <person name="Kyrpides N."/>
            <person name="Ovchinnikova G."/>
            <person name="Liberton M."/>
            <person name="Stoeckel J."/>
            <person name="Banerjee A."/>
            <person name="Singh A."/>
            <person name="Page L."/>
            <person name="Sato H."/>
            <person name="Zhao L."/>
            <person name="Sherman L."/>
            <person name="Pakrasi H."/>
            <person name="Richardson P."/>
        </authorList>
    </citation>
    <scope>NUCLEOTIDE SEQUENCE</scope>
    <source>
        <strain evidence="1">PCC 7425</strain>
    </source>
</reference>
<evidence type="ECO:0008006" key="2">
    <source>
        <dbReference type="Google" id="ProtNLM"/>
    </source>
</evidence>
<dbReference type="STRING" id="395961.Cyan7425_2937"/>
<dbReference type="AlphaFoldDB" id="B8HL45"/>
<dbReference type="EMBL" id="CP001344">
    <property type="protein sequence ID" value="ACL45277.1"/>
    <property type="molecule type" value="Genomic_DNA"/>
</dbReference>
<dbReference type="Pfam" id="PF07081">
    <property type="entry name" value="DUF1349"/>
    <property type="match status" value="1"/>
</dbReference>
<dbReference type="InterPro" id="IPR015987">
    <property type="entry name" value="UCP022704"/>
</dbReference>
<accession>B8HL45</accession>
<sequence length="181" mass="21319">MQWLNEPLQWSQSGRQIIVRTSSQTDFWRITHYGFIRDTGHFYYERVATDCRVEVTIRGRYQDLYDQAGLMLRADEQNWIKTGIEYVDGIQHLSAVVTRNYSDWSFIPLPHPPEVLKLRLERRGETVHIAYQDESLQYIPFRMAYFPALQEIQVGIMCASPQGKGYDVVFEDYQLCQQLDG</sequence>
<dbReference type="PIRSF" id="PIRSF022704">
    <property type="entry name" value="UCP022704"/>
    <property type="match status" value="1"/>
</dbReference>
<protein>
    <recommendedName>
        <fullName evidence="2">DUF1349 domain-containing protein</fullName>
    </recommendedName>
</protein>
<dbReference type="PANTHER" id="PTHR35332:SF2">
    <property type="entry name" value="REGULATION OF ENOLASE PROTEIN 1"/>
    <property type="match status" value="1"/>
</dbReference>
<dbReference type="KEGG" id="cyn:Cyan7425_2937"/>
<dbReference type="eggNOG" id="COG3506">
    <property type="taxonomic scope" value="Bacteria"/>
</dbReference>
<proteinExistence type="predicted"/>
<gene>
    <name evidence="1" type="ordered locus">Cyan7425_2937</name>
</gene>
<organism evidence="1">
    <name type="scientific">Cyanothece sp. (strain PCC 7425 / ATCC 29141)</name>
    <dbReference type="NCBI Taxonomy" id="395961"/>
    <lineage>
        <taxon>Bacteria</taxon>
        <taxon>Bacillati</taxon>
        <taxon>Cyanobacteriota</taxon>
        <taxon>Cyanophyceae</taxon>
        <taxon>Gomontiellales</taxon>
        <taxon>Cyanothecaceae</taxon>
        <taxon>Cyanothece</taxon>
    </lineage>
</organism>
<dbReference type="OrthoDB" id="9814707at2"/>
<dbReference type="InterPro" id="IPR013320">
    <property type="entry name" value="ConA-like_dom_sf"/>
</dbReference>
<dbReference type="InterPro" id="IPR009784">
    <property type="entry name" value="DUF1349"/>
</dbReference>
<dbReference type="HOGENOM" id="CLU_082825_0_0_3"/>
<dbReference type="SUPFAM" id="SSF49899">
    <property type="entry name" value="Concanavalin A-like lectins/glucanases"/>
    <property type="match status" value="1"/>
</dbReference>
<evidence type="ECO:0000313" key="1">
    <source>
        <dbReference type="EMBL" id="ACL45277.1"/>
    </source>
</evidence>
<dbReference type="PANTHER" id="PTHR35332">
    <property type="entry name" value="REGULATION OF ENOLASE PROTEIN 1"/>
    <property type="match status" value="1"/>
</dbReference>
<name>B8HL45_CYAP4</name>
<dbReference type="Gene3D" id="2.60.120.200">
    <property type="match status" value="1"/>
</dbReference>